<proteinExistence type="predicted"/>
<dbReference type="GeneID" id="84651334"/>
<protein>
    <recommendedName>
        <fullName evidence="4">Lipoprotein</fullName>
    </recommendedName>
</protein>
<feature type="signal peptide" evidence="1">
    <location>
        <begin position="1"/>
        <end position="21"/>
    </location>
</feature>
<gene>
    <name evidence="2" type="ORF">EB1_24270</name>
</gene>
<evidence type="ECO:0008006" key="4">
    <source>
        <dbReference type="Google" id="ProtNLM"/>
    </source>
</evidence>
<sequence>MYIIKNKFIAFLMSVTLFSCAAQSFVVSEKTIYGSYINAKQKVSLTVKSNKTFLLKQDLLREFCMGSWKLENEILVLYCEKPEYPTDYLTSYNLKTDTIYRFKLVNKDKLNFGNITLKKE</sequence>
<dbReference type="Proteomes" id="UP000321245">
    <property type="component" value="Unassembled WGS sequence"/>
</dbReference>
<dbReference type="AlphaFoldDB" id="A0A511NIX5"/>
<keyword evidence="3" id="KW-1185">Reference proteome</keyword>
<evidence type="ECO:0000256" key="1">
    <source>
        <dbReference type="SAM" id="SignalP"/>
    </source>
</evidence>
<organism evidence="2 3">
    <name type="scientific">Empedobacter brevis NBRC 14943 = ATCC 43319</name>
    <dbReference type="NCBI Taxonomy" id="1218108"/>
    <lineage>
        <taxon>Bacteria</taxon>
        <taxon>Pseudomonadati</taxon>
        <taxon>Bacteroidota</taxon>
        <taxon>Flavobacteriia</taxon>
        <taxon>Flavobacteriales</taxon>
        <taxon>Weeksellaceae</taxon>
        <taxon>Empedobacter</taxon>
    </lineage>
</organism>
<comment type="caution">
    <text evidence="2">The sequence shown here is derived from an EMBL/GenBank/DDBJ whole genome shotgun (WGS) entry which is preliminary data.</text>
</comment>
<evidence type="ECO:0000313" key="3">
    <source>
        <dbReference type="Proteomes" id="UP000321245"/>
    </source>
</evidence>
<dbReference type="STRING" id="1218108.GCA_000382425_03298"/>
<dbReference type="EMBL" id="BJXC01000017">
    <property type="protein sequence ID" value="GEM52637.1"/>
    <property type="molecule type" value="Genomic_DNA"/>
</dbReference>
<keyword evidence="1" id="KW-0732">Signal</keyword>
<reference evidence="2 3" key="1">
    <citation type="submission" date="2019-07" db="EMBL/GenBank/DDBJ databases">
        <title>Whole genome shotgun sequence of Empedobacter brevis NBRC 14943.</title>
        <authorList>
            <person name="Hosoyama A."/>
            <person name="Uohara A."/>
            <person name="Ohji S."/>
            <person name="Ichikawa N."/>
        </authorList>
    </citation>
    <scope>NUCLEOTIDE SEQUENCE [LARGE SCALE GENOMIC DNA]</scope>
    <source>
        <strain evidence="2 3">NBRC 14943</strain>
    </source>
</reference>
<name>A0A511NIX5_9FLAO</name>
<feature type="chain" id="PRO_5022017046" description="Lipoprotein" evidence="1">
    <location>
        <begin position="22"/>
        <end position="120"/>
    </location>
</feature>
<evidence type="ECO:0000313" key="2">
    <source>
        <dbReference type="EMBL" id="GEM52637.1"/>
    </source>
</evidence>
<accession>A0A511NIX5</accession>
<dbReference type="RefSeq" id="WP_019976767.1">
    <property type="nucleotide sequence ID" value="NZ_BJXC01000017.1"/>
</dbReference>
<dbReference type="PROSITE" id="PS51257">
    <property type="entry name" value="PROKAR_LIPOPROTEIN"/>
    <property type="match status" value="1"/>
</dbReference>